<organism evidence="1 2">
    <name type="scientific">Caballeronia choica</name>
    <dbReference type="NCBI Taxonomy" id="326476"/>
    <lineage>
        <taxon>Bacteria</taxon>
        <taxon>Pseudomonadati</taxon>
        <taxon>Pseudomonadota</taxon>
        <taxon>Betaproteobacteria</taxon>
        <taxon>Burkholderiales</taxon>
        <taxon>Burkholderiaceae</taxon>
        <taxon>Caballeronia</taxon>
    </lineage>
</organism>
<gene>
    <name evidence="1" type="ORF">AWB68_01232</name>
</gene>
<evidence type="ECO:0000313" key="2">
    <source>
        <dbReference type="Proteomes" id="UP000054770"/>
    </source>
</evidence>
<dbReference type="RefSeq" id="WP_235028229.1">
    <property type="nucleotide sequence ID" value="NZ_FCON02000009.1"/>
</dbReference>
<dbReference type="Proteomes" id="UP000054770">
    <property type="component" value="Unassembled WGS sequence"/>
</dbReference>
<sequence>MNVVVQFPPSPAVGGGRNVFFRTRGYAHGPVVRMVSSSDVGKMIKPFVFLDFVDTQEAIGQQGLGK</sequence>
<dbReference type="EMBL" id="FCON02000009">
    <property type="protein sequence ID" value="SAL26582.1"/>
    <property type="molecule type" value="Genomic_DNA"/>
</dbReference>
<accession>A0A158G3H3</accession>
<reference evidence="1" key="1">
    <citation type="submission" date="2016-01" db="EMBL/GenBank/DDBJ databases">
        <authorList>
            <person name="Peeters C."/>
        </authorList>
    </citation>
    <scope>NUCLEOTIDE SEQUENCE [LARGE SCALE GENOMIC DNA]</scope>
    <source>
        <strain evidence="1">LMG 22940</strain>
    </source>
</reference>
<proteinExistence type="predicted"/>
<evidence type="ECO:0000313" key="1">
    <source>
        <dbReference type="EMBL" id="SAL26582.1"/>
    </source>
</evidence>
<dbReference type="AlphaFoldDB" id="A0A158G3H3"/>
<name>A0A158G3H3_9BURK</name>
<comment type="caution">
    <text evidence="1">The sequence shown here is derived from an EMBL/GenBank/DDBJ whole genome shotgun (WGS) entry which is preliminary data.</text>
</comment>
<keyword evidence="2" id="KW-1185">Reference proteome</keyword>
<protein>
    <submittedName>
        <fullName evidence="1">Pirin-like protein</fullName>
    </submittedName>
</protein>